<dbReference type="InterPro" id="IPR051683">
    <property type="entry name" value="Enoyl-CoA_Hydratase/Isomerase"/>
</dbReference>
<dbReference type="PANTHER" id="PTHR42964">
    <property type="entry name" value="ENOYL-COA HYDRATASE"/>
    <property type="match status" value="1"/>
</dbReference>
<dbReference type="Pfam" id="PF00378">
    <property type="entry name" value="ECH_1"/>
    <property type="match status" value="1"/>
</dbReference>
<gene>
    <name evidence="2" type="ORF">KXJ70_11095</name>
</gene>
<name>A0ABS6VSN9_9GAMM</name>
<dbReference type="Proteomes" id="UP001166291">
    <property type="component" value="Unassembled WGS sequence"/>
</dbReference>
<proteinExistence type="inferred from homology"/>
<dbReference type="EMBL" id="JAHWDQ010000002">
    <property type="protein sequence ID" value="MBW2941330.1"/>
    <property type="molecule type" value="Genomic_DNA"/>
</dbReference>
<dbReference type="PANTHER" id="PTHR42964:SF1">
    <property type="entry name" value="POLYKETIDE BIOSYNTHESIS ENOYL-COA HYDRATASE PKSH-RELATED"/>
    <property type="match status" value="1"/>
</dbReference>
<keyword evidence="3" id="KW-1185">Reference proteome</keyword>
<sequence length="267" mass="28649">MSDSTLIQEQSETGVLRIILNRPEVHNAFDDIQIQSLIEALSYAQSDPTVKVVILEGSGKSFSAGGDINYMRRMGSNTYEDNIEDASRLALLMKTLNFLPKPTIARVHGAAMGGGVGLVCCCDFAIASPAAKLALSEIKLGMVPATIAPYVVQTIGPKAARRLFMTGEMLSADSALKLGFLSELVEEDQLDVRIAELAAVLLANAPNGLSKVKKIVSDVSHGEIDDDMIAGTVKFIADIRDSDEGREGLSAFLEKRPPAWQAQVTKN</sequence>
<organism evidence="2 3">
    <name type="scientific">Zhongshania aquimaris</name>
    <dbReference type="NCBI Taxonomy" id="2857107"/>
    <lineage>
        <taxon>Bacteria</taxon>
        <taxon>Pseudomonadati</taxon>
        <taxon>Pseudomonadota</taxon>
        <taxon>Gammaproteobacteria</taxon>
        <taxon>Cellvibrionales</taxon>
        <taxon>Spongiibacteraceae</taxon>
        <taxon>Zhongshania</taxon>
    </lineage>
</organism>
<comment type="similarity">
    <text evidence="1">Belongs to the enoyl-CoA hydratase/isomerase family.</text>
</comment>
<evidence type="ECO:0000256" key="1">
    <source>
        <dbReference type="ARBA" id="ARBA00005254"/>
    </source>
</evidence>
<reference evidence="2" key="1">
    <citation type="submission" date="2021-07" db="EMBL/GenBank/DDBJ databases">
        <title>Zhongshania sp. CAU 1632 isolated from seawater.</title>
        <authorList>
            <person name="Kim W."/>
        </authorList>
    </citation>
    <scope>NUCLEOTIDE SEQUENCE</scope>
    <source>
        <strain evidence="2">CAU 1632</strain>
    </source>
</reference>
<dbReference type="CDD" id="cd06558">
    <property type="entry name" value="crotonase-like"/>
    <property type="match status" value="1"/>
</dbReference>
<protein>
    <submittedName>
        <fullName evidence="2">Enoyl-CoA hydratase/isomerase family protein</fullName>
    </submittedName>
</protein>
<comment type="caution">
    <text evidence="2">The sequence shown here is derived from an EMBL/GenBank/DDBJ whole genome shotgun (WGS) entry which is preliminary data.</text>
</comment>
<dbReference type="RefSeq" id="WP_219043567.1">
    <property type="nucleotide sequence ID" value="NZ_JAHWDQ010000002.1"/>
</dbReference>
<accession>A0ABS6VSN9</accession>
<evidence type="ECO:0000313" key="3">
    <source>
        <dbReference type="Proteomes" id="UP001166291"/>
    </source>
</evidence>
<evidence type="ECO:0000313" key="2">
    <source>
        <dbReference type="EMBL" id="MBW2941330.1"/>
    </source>
</evidence>
<dbReference type="InterPro" id="IPR001753">
    <property type="entry name" value="Enoyl-CoA_hydra/iso"/>
</dbReference>